<dbReference type="PANTHER" id="PTHR11067:SF9">
    <property type="entry name" value="INOSINE TRIPHOSPHATE PYROPHOSPHATASE"/>
    <property type="match status" value="1"/>
</dbReference>
<dbReference type="KEGG" id="pmb:A9601_03021"/>
<dbReference type="CDD" id="cd00515">
    <property type="entry name" value="HAM1"/>
    <property type="match status" value="1"/>
</dbReference>
<dbReference type="EC" id="3.6.1.66" evidence="10"/>
<feature type="binding site" evidence="10">
    <location>
        <position position="80"/>
    </location>
    <ligand>
        <name>Mg(2+)</name>
        <dbReference type="ChEBI" id="CHEBI:18420"/>
    </ligand>
</feature>
<feature type="binding site" evidence="10">
    <location>
        <begin position="21"/>
        <end position="26"/>
    </location>
    <ligand>
        <name>substrate</name>
    </ligand>
</feature>
<evidence type="ECO:0000256" key="10">
    <source>
        <dbReference type="HAMAP-Rule" id="MF_01405"/>
    </source>
</evidence>
<dbReference type="NCBIfam" id="TIGR00042">
    <property type="entry name" value="RdgB/HAM1 family non-canonical purine NTP pyrophosphatase"/>
    <property type="match status" value="1"/>
</dbReference>
<evidence type="ECO:0000256" key="4">
    <source>
        <dbReference type="ARBA" id="ARBA00022741"/>
    </source>
</evidence>
<dbReference type="GO" id="GO:0036222">
    <property type="term" value="F:XTP diphosphatase activity"/>
    <property type="evidence" value="ECO:0007669"/>
    <property type="project" value="UniProtKB-UniRule"/>
</dbReference>
<dbReference type="Proteomes" id="UP000002590">
    <property type="component" value="Chromosome"/>
</dbReference>
<feature type="binding site" evidence="10">
    <location>
        <begin position="159"/>
        <end position="162"/>
    </location>
    <ligand>
        <name>substrate</name>
    </ligand>
</feature>
<comment type="similarity">
    <text evidence="1 10 11">Belongs to the HAM1 NTPase family.</text>
</comment>
<evidence type="ECO:0000256" key="1">
    <source>
        <dbReference type="ARBA" id="ARBA00008023"/>
    </source>
</evidence>
<gene>
    <name evidence="12" type="ordered locus">A9601_03021</name>
</gene>
<evidence type="ECO:0000256" key="8">
    <source>
        <dbReference type="ARBA" id="ARBA00051875"/>
    </source>
</evidence>
<dbReference type="GO" id="GO:0009117">
    <property type="term" value="P:nucleotide metabolic process"/>
    <property type="evidence" value="ECO:0007669"/>
    <property type="project" value="UniProtKB-KW"/>
</dbReference>
<keyword evidence="7 10" id="KW-0546">Nucleotide metabolism</keyword>
<feature type="binding site" evidence="10">
    <location>
        <begin position="187"/>
        <end position="188"/>
    </location>
    <ligand>
        <name>substrate</name>
    </ligand>
</feature>
<keyword evidence="3 10" id="KW-0479">Metal-binding</keyword>
<evidence type="ECO:0000313" key="13">
    <source>
        <dbReference type="Proteomes" id="UP000002590"/>
    </source>
</evidence>
<comment type="catalytic activity">
    <reaction evidence="10">
        <text>ITP + H2O = IMP + diphosphate + H(+)</text>
        <dbReference type="Rhea" id="RHEA:29399"/>
        <dbReference type="ChEBI" id="CHEBI:15377"/>
        <dbReference type="ChEBI" id="CHEBI:15378"/>
        <dbReference type="ChEBI" id="CHEBI:33019"/>
        <dbReference type="ChEBI" id="CHEBI:58053"/>
        <dbReference type="ChEBI" id="CHEBI:61402"/>
        <dbReference type="EC" id="3.6.1.66"/>
    </reaction>
</comment>
<keyword evidence="5 10" id="KW-0378">Hydrolase</keyword>
<dbReference type="EMBL" id="CP000551">
    <property type="protein sequence ID" value="ABM69590.1"/>
    <property type="molecule type" value="Genomic_DNA"/>
</dbReference>
<protein>
    <recommendedName>
        <fullName evidence="10">dITP/XTP pyrophosphatase</fullName>
        <ecNumber evidence="10">3.6.1.66</ecNumber>
    </recommendedName>
    <alternativeName>
        <fullName evidence="10">Non-canonical purine NTP pyrophosphatase</fullName>
    </alternativeName>
    <alternativeName>
        <fullName evidence="10">Non-standard purine NTP pyrophosphatase</fullName>
    </alternativeName>
    <alternativeName>
        <fullName evidence="10">Nucleoside-triphosphate diphosphatase</fullName>
    </alternativeName>
    <alternativeName>
        <fullName evidence="10">Nucleoside-triphosphate pyrophosphatase</fullName>
        <shortName evidence="10">NTPase</shortName>
    </alternativeName>
</protein>
<dbReference type="HAMAP" id="MF_01405">
    <property type="entry name" value="Non_canon_purine_NTPase"/>
    <property type="match status" value="1"/>
</dbReference>
<dbReference type="AlphaFoldDB" id="A2BP79"/>
<evidence type="ECO:0000256" key="2">
    <source>
        <dbReference type="ARBA" id="ARBA00011738"/>
    </source>
</evidence>
<proteinExistence type="inferred from homology"/>
<feature type="binding site" evidence="10">
    <location>
        <position position="81"/>
    </location>
    <ligand>
        <name>substrate</name>
    </ligand>
</feature>
<comment type="function">
    <text evidence="10">Pyrophosphatase that catalyzes the hydrolysis of nucleoside triphosphates to their monophosphate derivatives, with a high preference for the non-canonical purine nucleotides XTP (xanthosine triphosphate), dITP (deoxyinosine triphosphate) and ITP. Seems to function as a house-cleaning enzyme that removes non-canonical purine nucleotides from the nucleotide pool, thus preventing their incorporation into DNA/RNA and avoiding chromosomal lesions.</text>
</comment>
<sequence length="204" mass="22786">MGARIYKFGKKIRMKNLYLASKNKGKIEEYKKLLAGVNCKLLLQPESLEVEEDGLTFRDNAIKKAREVSRKTNNFSIADDSGICIEALGGKPGIYSSRYAENDQKRIERVLRELDGVQNRSAFFIANICVCSPNGEVIIESEAKCHGNIILNPRGKSGFGYDPIFEESSTGLTFAEMNNDIKDSCSHRGKALKKIIPDLIEIFS</sequence>
<keyword evidence="6 10" id="KW-0460">Magnesium</keyword>
<evidence type="ECO:0000256" key="5">
    <source>
        <dbReference type="ARBA" id="ARBA00022801"/>
    </source>
</evidence>
<comment type="cofactor">
    <cofactor evidence="10">
        <name>Mg(2+)</name>
        <dbReference type="ChEBI" id="CHEBI:18420"/>
    </cofactor>
    <text evidence="10">Binds 1 Mg(2+) ion per subunit.</text>
</comment>
<dbReference type="InterPro" id="IPR002637">
    <property type="entry name" value="RdgB/HAM1"/>
</dbReference>
<dbReference type="GO" id="GO:0009146">
    <property type="term" value="P:purine nucleoside triphosphate catabolic process"/>
    <property type="evidence" value="ECO:0007669"/>
    <property type="project" value="UniProtKB-UniRule"/>
</dbReference>
<dbReference type="FunFam" id="3.90.950.10:FF:000001">
    <property type="entry name" value="dITP/XTP pyrophosphatase"/>
    <property type="match status" value="1"/>
</dbReference>
<dbReference type="GO" id="GO:0005829">
    <property type="term" value="C:cytosol"/>
    <property type="evidence" value="ECO:0007669"/>
    <property type="project" value="TreeGrafter"/>
</dbReference>
<keyword evidence="4 10" id="KW-0547">Nucleotide-binding</keyword>
<dbReference type="Gene3D" id="3.90.950.10">
    <property type="match status" value="1"/>
</dbReference>
<dbReference type="eggNOG" id="COG0127">
    <property type="taxonomic scope" value="Bacteria"/>
</dbReference>
<name>A2BP79_PROMS</name>
<dbReference type="GO" id="GO:0046872">
    <property type="term" value="F:metal ion binding"/>
    <property type="evidence" value="ECO:0007669"/>
    <property type="project" value="UniProtKB-KW"/>
</dbReference>
<accession>A2BP79</accession>
<evidence type="ECO:0000313" key="12">
    <source>
        <dbReference type="EMBL" id="ABM69590.1"/>
    </source>
</evidence>
<dbReference type="GO" id="GO:0036220">
    <property type="term" value="F:ITP diphosphatase activity"/>
    <property type="evidence" value="ECO:0007669"/>
    <property type="project" value="UniProtKB-UniRule"/>
</dbReference>
<dbReference type="GO" id="GO:0035870">
    <property type="term" value="F:dITP diphosphatase activity"/>
    <property type="evidence" value="ECO:0007669"/>
    <property type="project" value="UniProtKB-UniRule"/>
</dbReference>
<dbReference type="PANTHER" id="PTHR11067">
    <property type="entry name" value="INOSINE TRIPHOSPHATE PYROPHOSPHATASE/HAM1 PROTEIN"/>
    <property type="match status" value="1"/>
</dbReference>
<dbReference type="Pfam" id="PF01725">
    <property type="entry name" value="Ham1p_like"/>
    <property type="match status" value="1"/>
</dbReference>
<dbReference type="SUPFAM" id="SSF52972">
    <property type="entry name" value="ITPase-like"/>
    <property type="match status" value="1"/>
</dbReference>
<dbReference type="STRING" id="146891.A9601_03021"/>
<evidence type="ECO:0000256" key="11">
    <source>
        <dbReference type="RuleBase" id="RU003781"/>
    </source>
</evidence>
<feature type="binding site" evidence="10">
    <location>
        <position position="51"/>
    </location>
    <ligand>
        <name>Mg(2+)</name>
        <dbReference type="ChEBI" id="CHEBI:18420"/>
    </ligand>
</feature>
<comment type="catalytic activity">
    <reaction evidence="8 10">
        <text>dITP + H2O = dIMP + diphosphate + H(+)</text>
        <dbReference type="Rhea" id="RHEA:28342"/>
        <dbReference type="ChEBI" id="CHEBI:15377"/>
        <dbReference type="ChEBI" id="CHEBI:15378"/>
        <dbReference type="ChEBI" id="CHEBI:33019"/>
        <dbReference type="ChEBI" id="CHEBI:61194"/>
        <dbReference type="ChEBI" id="CHEBI:61382"/>
        <dbReference type="EC" id="3.6.1.66"/>
    </reaction>
</comment>
<feature type="binding site" evidence="10">
    <location>
        <position position="182"/>
    </location>
    <ligand>
        <name>substrate</name>
    </ligand>
</feature>
<comment type="catalytic activity">
    <reaction evidence="9 10">
        <text>XTP + H2O = XMP + diphosphate + H(+)</text>
        <dbReference type="Rhea" id="RHEA:28610"/>
        <dbReference type="ChEBI" id="CHEBI:15377"/>
        <dbReference type="ChEBI" id="CHEBI:15378"/>
        <dbReference type="ChEBI" id="CHEBI:33019"/>
        <dbReference type="ChEBI" id="CHEBI:57464"/>
        <dbReference type="ChEBI" id="CHEBI:61314"/>
        <dbReference type="EC" id="3.6.1.66"/>
    </reaction>
</comment>
<dbReference type="HOGENOM" id="CLU_082080_0_2_3"/>
<dbReference type="InterPro" id="IPR029001">
    <property type="entry name" value="ITPase-like_fam"/>
</dbReference>
<dbReference type="GO" id="GO:0000166">
    <property type="term" value="F:nucleotide binding"/>
    <property type="evidence" value="ECO:0007669"/>
    <property type="project" value="UniProtKB-KW"/>
</dbReference>
<dbReference type="InterPro" id="IPR020922">
    <property type="entry name" value="dITP/XTP_pyrophosphatase"/>
</dbReference>
<feature type="active site" description="Proton acceptor" evidence="10">
    <location>
        <position position="80"/>
    </location>
</feature>
<evidence type="ECO:0000256" key="7">
    <source>
        <dbReference type="ARBA" id="ARBA00023080"/>
    </source>
</evidence>
<dbReference type="GO" id="GO:0017111">
    <property type="term" value="F:ribonucleoside triphosphate phosphatase activity"/>
    <property type="evidence" value="ECO:0007669"/>
    <property type="project" value="InterPro"/>
</dbReference>
<reference evidence="12 13" key="1">
    <citation type="journal article" date="2007" name="PLoS Genet.">
        <title>Patterns and implications of gene gain and loss in the evolution of Prochlorococcus.</title>
        <authorList>
            <person name="Kettler G.C."/>
            <person name="Martiny A.C."/>
            <person name="Huang K."/>
            <person name="Zucker J."/>
            <person name="Coleman M.L."/>
            <person name="Rodrigue S."/>
            <person name="Chen F."/>
            <person name="Lapidus A."/>
            <person name="Ferriera S."/>
            <person name="Johnson J."/>
            <person name="Steglich C."/>
            <person name="Church G.M."/>
            <person name="Richardson P."/>
            <person name="Chisholm S.W."/>
        </authorList>
    </citation>
    <scope>NUCLEOTIDE SEQUENCE [LARGE SCALE GENOMIC DNA]</scope>
    <source>
        <strain evidence="12 13">AS9601</strain>
    </source>
</reference>
<comment type="subunit">
    <text evidence="2 10">Homodimer.</text>
</comment>
<evidence type="ECO:0000256" key="9">
    <source>
        <dbReference type="ARBA" id="ARBA00052017"/>
    </source>
</evidence>
<evidence type="ECO:0000256" key="6">
    <source>
        <dbReference type="ARBA" id="ARBA00022842"/>
    </source>
</evidence>
<organism evidence="12 13">
    <name type="scientific">Prochlorococcus marinus (strain AS9601)</name>
    <dbReference type="NCBI Taxonomy" id="146891"/>
    <lineage>
        <taxon>Bacteria</taxon>
        <taxon>Bacillati</taxon>
        <taxon>Cyanobacteriota</taxon>
        <taxon>Cyanophyceae</taxon>
        <taxon>Synechococcales</taxon>
        <taxon>Prochlorococcaceae</taxon>
        <taxon>Prochlorococcus</taxon>
    </lineage>
</organism>
<evidence type="ECO:0000256" key="3">
    <source>
        <dbReference type="ARBA" id="ARBA00022723"/>
    </source>
</evidence>